<reference evidence="8 9" key="1">
    <citation type="submission" date="2017-12" db="EMBL/GenBank/DDBJ databases">
        <title>Complete genome sequence and characterization of bacteriophage phiP4-3 infecting Proteus pennea.</title>
        <authorList>
            <person name="He Y."/>
            <person name="Yang H."/>
        </authorList>
    </citation>
    <scope>NUCLEOTIDE SEQUENCE [LARGE SCALE GENOMIC DNA]</scope>
</reference>
<name>A0A2I6PFL1_9CAUD</name>
<evidence type="ECO:0000256" key="3">
    <source>
        <dbReference type="ARBA" id="ARBA00022692"/>
    </source>
</evidence>
<keyword evidence="3" id="KW-0812">Transmembrane</keyword>
<evidence type="ECO:0000256" key="4">
    <source>
        <dbReference type="ARBA" id="ARBA00022729"/>
    </source>
</evidence>
<keyword evidence="4" id="KW-0732">Signal</keyword>
<evidence type="ECO:0000313" key="9">
    <source>
        <dbReference type="Proteomes" id="UP000240538"/>
    </source>
</evidence>
<evidence type="ECO:0000256" key="5">
    <source>
        <dbReference type="ARBA" id="ARBA00023136"/>
    </source>
</evidence>
<dbReference type="Pfam" id="PF03895">
    <property type="entry name" value="YadA_anchor"/>
    <property type="match status" value="1"/>
</dbReference>
<dbReference type="Proteomes" id="UP000240538">
    <property type="component" value="Segment"/>
</dbReference>
<dbReference type="Gene3D" id="3.30.1300.30">
    <property type="entry name" value="GSPII I/J protein-like"/>
    <property type="match status" value="1"/>
</dbReference>
<accession>A0A2I6PFL1</accession>
<dbReference type="EMBL" id="MG696114">
    <property type="protein sequence ID" value="AUM58504.1"/>
    <property type="molecule type" value="Genomic_DNA"/>
</dbReference>
<comment type="subcellular location">
    <subcellularLocation>
        <location evidence="1">Cell outer membrane</location>
    </subcellularLocation>
</comment>
<protein>
    <recommendedName>
        <fullName evidence="7">Trimeric autotransporter adhesin YadA-like C-terminal membrane anchor domain-containing protein</fullName>
    </recommendedName>
</protein>
<sequence>MNLKFIFMASLLVLSSGSIASDNNWISPNLNHTFHEGTVNESWNRYIKDVDGKMDQVKAGFASASAMNNVPLDFSKTISLGLGVGGYKSGSAVAVAFGAHPENTNVTLKMSGAFDNKSNSTLGAGFAYSW</sequence>
<dbReference type="InterPro" id="IPR005594">
    <property type="entry name" value="YadA_C"/>
</dbReference>
<organism evidence="8 9">
    <name type="scientific">Proteus phage phiP4-3</name>
    <dbReference type="NCBI Taxonomy" id="2065203"/>
    <lineage>
        <taxon>Viruses</taxon>
        <taxon>Duplodnaviria</taxon>
        <taxon>Heunggongvirae</taxon>
        <taxon>Uroviricota</taxon>
        <taxon>Caudoviricetes</taxon>
        <taxon>Pantevenvirales</taxon>
        <taxon>Straboviridae</taxon>
        <taxon>Bragavirus</taxon>
        <taxon>Bragavirus p43</taxon>
    </lineage>
</organism>
<keyword evidence="2" id="KW-1134">Transmembrane beta strand</keyword>
<evidence type="ECO:0000256" key="2">
    <source>
        <dbReference type="ARBA" id="ARBA00022452"/>
    </source>
</evidence>
<feature type="domain" description="Trimeric autotransporter adhesin YadA-like C-terminal membrane anchor" evidence="7">
    <location>
        <begin position="76"/>
        <end position="130"/>
    </location>
</feature>
<dbReference type="SUPFAM" id="SSF54523">
    <property type="entry name" value="Pili subunits"/>
    <property type="match status" value="1"/>
</dbReference>
<proteinExistence type="predicted"/>
<dbReference type="InterPro" id="IPR045584">
    <property type="entry name" value="Pilin-like"/>
</dbReference>
<evidence type="ECO:0000256" key="6">
    <source>
        <dbReference type="ARBA" id="ARBA00023237"/>
    </source>
</evidence>
<keyword evidence="5" id="KW-0472">Membrane</keyword>
<evidence type="ECO:0000313" key="8">
    <source>
        <dbReference type="EMBL" id="AUM58504.1"/>
    </source>
</evidence>
<evidence type="ECO:0000259" key="7">
    <source>
        <dbReference type="Pfam" id="PF03895"/>
    </source>
</evidence>
<gene>
    <name evidence="8" type="ORF">phiP43_146</name>
</gene>
<keyword evidence="6" id="KW-0998">Cell outer membrane</keyword>
<keyword evidence="9" id="KW-1185">Reference proteome</keyword>
<evidence type="ECO:0000256" key="1">
    <source>
        <dbReference type="ARBA" id="ARBA00004442"/>
    </source>
</evidence>